<feature type="DNA-binding region" description="H-T-H motif" evidence="2">
    <location>
        <begin position="28"/>
        <end position="47"/>
    </location>
</feature>
<dbReference type="InterPro" id="IPR009057">
    <property type="entry name" value="Homeodomain-like_sf"/>
</dbReference>
<gene>
    <name evidence="4" type="ORF">G3256_02660</name>
</gene>
<evidence type="ECO:0000259" key="3">
    <source>
        <dbReference type="PROSITE" id="PS50977"/>
    </source>
</evidence>
<evidence type="ECO:0000256" key="1">
    <source>
        <dbReference type="ARBA" id="ARBA00023125"/>
    </source>
</evidence>
<dbReference type="InterPro" id="IPR001647">
    <property type="entry name" value="HTH_TetR"/>
</dbReference>
<dbReference type="AlphaFoldDB" id="A0A858SN91"/>
<proteinExistence type="predicted"/>
<evidence type="ECO:0000256" key="2">
    <source>
        <dbReference type="PROSITE-ProRule" id="PRU00335"/>
    </source>
</evidence>
<dbReference type="RefSeq" id="WP_169639369.1">
    <property type="nucleotide sequence ID" value="NZ_CP048788.1"/>
</dbReference>
<dbReference type="Proteomes" id="UP000503308">
    <property type="component" value="Chromosome"/>
</dbReference>
<keyword evidence="5" id="KW-1185">Reference proteome</keyword>
<accession>A0A858SN91</accession>
<feature type="domain" description="HTH tetR-type" evidence="3">
    <location>
        <begin position="5"/>
        <end position="65"/>
    </location>
</feature>
<reference evidence="4 5" key="1">
    <citation type="submission" date="2020-02" db="EMBL/GenBank/DDBJ databases">
        <title>Genome sequence of Roseobacter ponti.</title>
        <authorList>
            <person name="Hollensteiner J."/>
            <person name="Schneider D."/>
            <person name="Poehlein A."/>
            <person name="Daniel R."/>
        </authorList>
    </citation>
    <scope>NUCLEOTIDE SEQUENCE [LARGE SCALE GENOMIC DNA]</scope>
    <source>
        <strain evidence="4 5">DSM 106830</strain>
    </source>
</reference>
<organism evidence="4 5">
    <name type="scientific">Roseobacter ponti</name>
    <dbReference type="NCBI Taxonomy" id="1891787"/>
    <lineage>
        <taxon>Bacteria</taxon>
        <taxon>Pseudomonadati</taxon>
        <taxon>Pseudomonadota</taxon>
        <taxon>Alphaproteobacteria</taxon>
        <taxon>Rhodobacterales</taxon>
        <taxon>Roseobacteraceae</taxon>
        <taxon>Roseobacter</taxon>
    </lineage>
</organism>
<name>A0A858SN91_9RHOB</name>
<dbReference type="SUPFAM" id="SSF46689">
    <property type="entry name" value="Homeodomain-like"/>
    <property type="match status" value="1"/>
</dbReference>
<evidence type="ECO:0000313" key="4">
    <source>
        <dbReference type="EMBL" id="QJF50145.1"/>
    </source>
</evidence>
<dbReference type="GO" id="GO:0003677">
    <property type="term" value="F:DNA binding"/>
    <property type="evidence" value="ECO:0007669"/>
    <property type="project" value="UniProtKB-UniRule"/>
</dbReference>
<dbReference type="EMBL" id="CP048788">
    <property type="protein sequence ID" value="QJF50145.1"/>
    <property type="molecule type" value="Genomic_DNA"/>
</dbReference>
<protein>
    <submittedName>
        <fullName evidence="4">TetR/AcrR family transcriptional regulator</fullName>
    </submittedName>
</protein>
<sequence length="173" mass="19130">MKRTRLNRDAWIEAGLKALVTDGPTALAAEPLARKLNTTKGSFYWHFRDVPDFHAAVVKDWQTRAFATVVTALAEDGSTEQRLRRFGRLMLADRQDPALRAWARTDKSVARALAQVDAERLTYLANLLKQLGIKNPEFAQSTLSAMIGLPQLGGKTKPAAAFDTLVDLVIALQ</sequence>
<dbReference type="KEGG" id="rpon:G3256_02660"/>
<evidence type="ECO:0000313" key="5">
    <source>
        <dbReference type="Proteomes" id="UP000503308"/>
    </source>
</evidence>
<keyword evidence="1 2" id="KW-0238">DNA-binding</keyword>
<dbReference type="Gene3D" id="1.10.357.10">
    <property type="entry name" value="Tetracycline Repressor, domain 2"/>
    <property type="match status" value="1"/>
</dbReference>
<dbReference type="PROSITE" id="PS50977">
    <property type="entry name" value="HTH_TETR_2"/>
    <property type="match status" value="1"/>
</dbReference>